<feature type="transmembrane region" description="Helical" evidence="7">
    <location>
        <begin position="60"/>
        <end position="79"/>
    </location>
</feature>
<comment type="similarity">
    <text evidence="2">Belongs to the plant DMP1 protein family.</text>
</comment>
<feature type="region of interest" description="Disordered" evidence="6">
    <location>
        <begin position="1"/>
        <end position="30"/>
    </location>
</feature>
<feature type="transmembrane region" description="Helical" evidence="7">
    <location>
        <begin position="187"/>
        <end position="206"/>
    </location>
</feature>
<feature type="compositionally biased region" description="Polar residues" evidence="6">
    <location>
        <begin position="1"/>
        <end position="19"/>
    </location>
</feature>
<dbReference type="PANTHER" id="PTHR31621:SF37">
    <property type="entry name" value="OS01G0882400 PROTEIN"/>
    <property type="match status" value="1"/>
</dbReference>
<dbReference type="AlphaFoldDB" id="A0A176WGL8"/>
<comment type="subcellular location">
    <subcellularLocation>
        <location evidence="1">Membrane</location>
        <topology evidence="1">Multi-pass membrane protein</topology>
    </subcellularLocation>
</comment>
<evidence type="ECO:0000256" key="5">
    <source>
        <dbReference type="ARBA" id="ARBA00023136"/>
    </source>
</evidence>
<evidence type="ECO:0000256" key="6">
    <source>
        <dbReference type="SAM" id="MobiDB-lite"/>
    </source>
</evidence>
<dbReference type="Pfam" id="PF05078">
    <property type="entry name" value="DUF679"/>
    <property type="match status" value="1"/>
</dbReference>
<gene>
    <name evidence="8" type="ORF">AXG93_725s1350</name>
</gene>
<feature type="transmembrane region" description="Helical" evidence="7">
    <location>
        <begin position="91"/>
        <end position="110"/>
    </location>
</feature>
<keyword evidence="4 7" id="KW-1133">Transmembrane helix</keyword>
<evidence type="ECO:0000313" key="9">
    <source>
        <dbReference type="Proteomes" id="UP000077202"/>
    </source>
</evidence>
<accession>A0A176WGL8</accession>
<evidence type="ECO:0000256" key="3">
    <source>
        <dbReference type="ARBA" id="ARBA00022692"/>
    </source>
</evidence>
<dbReference type="GO" id="GO:0016020">
    <property type="term" value="C:membrane"/>
    <property type="evidence" value="ECO:0007669"/>
    <property type="project" value="UniProtKB-SubCell"/>
</dbReference>
<dbReference type="GO" id="GO:0005737">
    <property type="term" value="C:cytoplasm"/>
    <property type="evidence" value="ECO:0007669"/>
    <property type="project" value="UniProtKB-ARBA"/>
</dbReference>
<dbReference type="EMBL" id="LVLJ01001095">
    <property type="protein sequence ID" value="OAE31445.1"/>
    <property type="molecule type" value="Genomic_DNA"/>
</dbReference>
<sequence length="297" mass="31592">MTGSSKISDPLLPTSSAQESDPLLQRGGARAGNGSEVVVADKNNPWANLVNGLYSGASNLTNLLPTGTFLAFTAIAPIITDNGTCDDAFELNLTIVTIVFFALFCVFSCFTDSYQAADGQVYYGIVTLKGLWTPQLPVVLHPGDKEQYKLTFIDVVHAVLSLAVFAACSLMTPNIRACLYPKLQENVVRIVPAFVGFFVSAVFVALPTTRHGIGFPVSPASFSFASRDAAAQLRRELQAADSTNGGTGTSSTSLGPKKEPRDTMRVSDEYSDGALACVSQERDAISISSHGEEAHEI</sequence>
<feature type="compositionally biased region" description="Low complexity" evidence="6">
    <location>
        <begin position="239"/>
        <end position="255"/>
    </location>
</feature>
<feature type="compositionally biased region" description="Basic and acidic residues" evidence="6">
    <location>
        <begin position="256"/>
        <end position="266"/>
    </location>
</feature>
<evidence type="ECO:0000256" key="7">
    <source>
        <dbReference type="SAM" id="Phobius"/>
    </source>
</evidence>
<proteinExistence type="inferred from homology"/>
<dbReference type="PANTHER" id="PTHR31621">
    <property type="entry name" value="PROTEIN DMP3"/>
    <property type="match status" value="1"/>
</dbReference>
<comment type="caution">
    <text evidence="8">The sequence shown here is derived from an EMBL/GenBank/DDBJ whole genome shotgun (WGS) entry which is preliminary data.</text>
</comment>
<evidence type="ECO:0000256" key="4">
    <source>
        <dbReference type="ARBA" id="ARBA00022989"/>
    </source>
</evidence>
<reference evidence="8" key="1">
    <citation type="submission" date="2016-03" db="EMBL/GenBank/DDBJ databases">
        <title>Mechanisms controlling the formation of the plant cell surface in tip-growing cells are functionally conserved among land plants.</title>
        <authorList>
            <person name="Honkanen S."/>
            <person name="Jones V.A."/>
            <person name="Morieri G."/>
            <person name="Champion C."/>
            <person name="Hetherington A.J."/>
            <person name="Kelly S."/>
            <person name="Saint-Marcoux D."/>
            <person name="Proust H."/>
            <person name="Prescott H."/>
            <person name="Dolan L."/>
        </authorList>
    </citation>
    <scope>NUCLEOTIDE SEQUENCE [LARGE SCALE GENOMIC DNA]</scope>
    <source>
        <tissue evidence="8">Whole gametophyte</tissue>
    </source>
</reference>
<protein>
    <submittedName>
        <fullName evidence="8">Uncharacterized protein</fullName>
    </submittedName>
</protein>
<feature type="region of interest" description="Disordered" evidence="6">
    <location>
        <begin position="237"/>
        <end position="266"/>
    </location>
</feature>
<name>A0A176WGL8_MARPO</name>
<keyword evidence="3 7" id="KW-0812">Transmembrane</keyword>
<keyword evidence="9" id="KW-1185">Reference proteome</keyword>
<dbReference type="GO" id="GO:0010256">
    <property type="term" value="P:endomembrane system organization"/>
    <property type="evidence" value="ECO:0007669"/>
    <property type="project" value="TreeGrafter"/>
</dbReference>
<dbReference type="InterPro" id="IPR007770">
    <property type="entry name" value="DMP"/>
</dbReference>
<evidence type="ECO:0000256" key="2">
    <source>
        <dbReference type="ARBA" id="ARBA00008707"/>
    </source>
</evidence>
<evidence type="ECO:0000313" key="8">
    <source>
        <dbReference type="EMBL" id="OAE31445.1"/>
    </source>
</evidence>
<feature type="transmembrane region" description="Helical" evidence="7">
    <location>
        <begin position="155"/>
        <end position="175"/>
    </location>
</feature>
<keyword evidence="5 7" id="KW-0472">Membrane</keyword>
<dbReference type="Proteomes" id="UP000077202">
    <property type="component" value="Unassembled WGS sequence"/>
</dbReference>
<organism evidence="8 9">
    <name type="scientific">Marchantia polymorpha subsp. ruderalis</name>
    <dbReference type="NCBI Taxonomy" id="1480154"/>
    <lineage>
        <taxon>Eukaryota</taxon>
        <taxon>Viridiplantae</taxon>
        <taxon>Streptophyta</taxon>
        <taxon>Embryophyta</taxon>
        <taxon>Marchantiophyta</taxon>
        <taxon>Marchantiopsida</taxon>
        <taxon>Marchantiidae</taxon>
        <taxon>Marchantiales</taxon>
        <taxon>Marchantiaceae</taxon>
        <taxon>Marchantia</taxon>
    </lineage>
</organism>
<evidence type="ECO:0000256" key="1">
    <source>
        <dbReference type="ARBA" id="ARBA00004141"/>
    </source>
</evidence>